<proteinExistence type="inferred from homology"/>
<dbReference type="InterPro" id="IPR002155">
    <property type="entry name" value="Thiolase"/>
</dbReference>
<dbReference type="PROSITE" id="PS00099">
    <property type="entry name" value="THIOLASE_3"/>
    <property type="match status" value="1"/>
</dbReference>
<dbReference type="Gene3D" id="3.40.47.10">
    <property type="match status" value="2"/>
</dbReference>
<feature type="domain" description="Thiolase N-terminal" evidence="6">
    <location>
        <begin position="6"/>
        <end position="231"/>
    </location>
</feature>
<evidence type="ECO:0000313" key="8">
    <source>
        <dbReference type="EMBL" id="ARN73109.1"/>
    </source>
</evidence>
<dbReference type="SUPFAM" id="SSF53901">
    <property type="entry name" value="Thiolase-like"/>
    <property type="match status" value="2"/>
</dbReference>
<evidence type="ECO:0000313" key="9">
    <source>
        <dbReference type="Proteomes" id="UP000193450"/>
    </source>
</evidence>
<evidence type="ECO:0000259" key="6">
    <source>
        <dbReference type="Pfam" id="PF00108"/>
    </source>
</evidence>
<dbReference type="InterPro" id="IPR016039">
    <property type="entry name" value="Thiolase-like"/>
</dbReference>
<protein>
    <submittedName>
        <fullName evidence="8">Acetyl-CoA acetyltransferase</fullName>
    </submittedName>
</protein>
<dbReference type="Pfam" id="PF02803">
    <property type="entry name" value="Thiolase_C"/>
    <property type="match status" value="1"/>
</dbReference>
<dbReference type="KEGG" id="osg:BST96_02700"/>
<dbReference type="InterPro" id="IPR020613">
    <property type="entry name" value="Thiolase_CS"/>
</dbReference>
<dbReference type="AlphaFoldDB" id="A0A1X9NC46"/>
<comment type="similarity">
    <text evidence="1 5">Belongs to the thiolase-like superfamily. Thiolase family.</text>
</comment>
<dbReference type="NCBIfam" id="NF006090">
    <property type="entry name" value="PRK08242.1"/>
    <property type="match status" value="1"/>
</dbReference>
<reference evidence="8 9" key="1">
    <citation type="submission" date="2016-11" db="EMBL/GenBank/DDBJ databases">
        <title>Trade-off between light-utilization and light-protection in marine flavobacteria.</title>
        <authorList>
            <person name="Kumagai Y."/>
        </authorList>
    </citation>
    <scope>NUCLEOTIDE SEQUENCE [LARGE SCALE GENOMIC DNA]</scope>
    <source>
        <strain evidence="8 9">NBRC 107125</strain>
    </source>
</reference>
<dbReference type="PROSITE" id="PS00737">
    <property type="entry name" value="THIOLASE_2"/>
    <property type="match status" value="1"/>
</dbReference>
<accession>A0A1X9NC46</accession>
<organism evidence="8 9">
    <name type="scientific">Oceanicoccus sagamiensis</name>
    <dbReference type="NCBI Taxonomy" id="716816"/>
    <lineage>
        <taxon>Bacteria</taxon>
        <taxon>Pseudomonadati</taxon>
        <taxon>Pseudomonadota</taxon>
        <taxon>Gammaproteobacteria</taxon>
        <taxon>Cellvibrionales</taxon>
        <taxon>Spongiibacteraceae</taxon>
        <taxon>Oceanicoccus</taxon>
    </lineage>
</organism>
<dbReference type="Pfam" id="PF00108">
    <property type="entry name" value="Thiolase_N"/>
    <property type="match status" value="1"/>
</dbReference>
<dbReference type="RefSeq" id="WP_085757206.1">
    <property type="nucleotide sequence ID" value="NZ_CP019343.1"/>
</dbReference>
<gene>
    <name evidence="8" type="ORF">BST96_02700</name>
</gene>
<dbReference type="GO" id="GO:0003988">
    <property type="term" value="F:acetyl-CoA C-acyltransferase activity"/>
    <property type="evidence" value="ECO:0007669"/>
    <property type="project" value="UniProtKB-ARBA"/>
</dbReference>
<dbReference type="PIRSF" id="PIRSF000429">
    <property type="entry name" value="Ac-CoA_Ac_transf"/>
    <property type="match status" value="1"/>
</dbReference>
<evidence type="ECO:0000256" key="2">
    <source>
        <dbReference type="ARBA" id="ARBA00022679"/>
    </source>
</evidence>
<evidence type="ECO:0000256" key="1">
    <source>
        <dbReference type="ARBA" id="ARBA00010982"/>
    </source>
</evidence>
<keyword evidence="2 5" id="KW-0808">Transferase</keyword>
<feature type="active site" description="Proton acceptor" evidence="4">
    <location>
        <position position="358"/>
    </location>
</feature>
<dbReference type="Proteomes" id="UP000193450">
    <property type="component" value="Chromosome"/>
</dbReference>
<evidence type="ECO:0000256" key="3">
    <source>
        <dbReference type="ARBA" id="ARBA00023315"/>
    </source>
</evidence>
<evidence type="ECO:0000259" key="7">
    <source>
        <dbReference type="Pfam" id="PF02803"/>
    </source>
</evidence>
<dbReference type="NCBIfam" id="TIGR01930">
    <property type="entry name" value="AcCoA-C-Actrans"/>
    <property type="match status" value="1"/>
</dbReference>
<dbReference type="OrthoDB" id="9764638at2"/>
<feature type="active site" description="Proton acceptor" evidence="4">
    <location>
        <position position="388"/>
    </location>
</feature>
<feature type="active site" description="Acyl-thioester intermediate" evidence="4">
    <location>
        <position position="92"/>
    </location>
</feature>
<evidence type="ECO:0000256" key="5">
    <source>
        <dbReference type="RuleBase" id="RU003557"/>
    </source>
</evidence>
<name>A0A1X9NC46_9GAMM</name>
<dbReference type="CDD" id="cd00751">
    <property type="entry name" value="thiolase"/>
    <property type="match status" value="1"/>
</dbReference>
<dbReference type="InterPro" id="IPR020617">
    <property type="entry name" value="Thiolase_C"/>
</dbReference>
<feature type="domain" description="Thiolase C-terminal" evidence="7">
    <location>
        <begin position="280"/>
        <end position="401"/>
    </location>
</feature>
<dbReference type="PANTHER" id="PTHR43365:SF1">
    <property type="entry name" value="ACETYL-COA C-ACYLTRANSFERASE"/>
    <property type="match status" value="1"/>
</dbReference>
<dbReference type="InterPro" id="IPR020616">
    <property type="entry name" value="Thiolase_N"/>
</dbReference>
<dbReference type="InterPro" id="IPR020610">
    <property type="entry name" value="Thiolase_AS"/>
</dbReference>
<dbReference type="STRING" id="716816.BST96_02700"/>
<keyword evidence="3 5" id="KW-0012">Acyltransferase</keyword>
<dbReference type="PANTHER" id="PTHR43365">
    <property type="entry name" value="BLR7806 PROTEIN"/>
    <property type="match status" value="1"/>
</dbReference>
<keyword evidence="9" id="KW-1185">Reference proteome</keyword>
<sequence>MTHHAYIYDAVRTPRSKGKKDGSLHQVKPIDLGAGLLKGLQARHDLDTSYVDDVVMGCVTPVGEQGSDVAKMIVQNADWDESVAGVQLDRFCASGLEAVNIAAQKVASGWEDLVVAGGVECMSRVPMGSNGGAMAGDAAFQLKTGFVPQGIGADVIANLDGYSREDVDAFALASQQRASYARDNGYFDRSVLPVLDKNGLTILARDDFIKPDTSMEGLGNLKASFEMIGSVGFDDVILRKYNSLERVTHVHTPGNSSGIVDGASAVLIGSEKAGKDLGLTPRGRIVATAVLARCPIIMLTGPGPAAQKALDKAGLKTSDIDLWEINEAFASVAMRYMKDLDISHEVTNVNGGSIAMGHPLGATGAMLVSIMLDELERRGLKRAMLSLCVGGGMGISTIIERV</sequence>
<evidence type="ECO:0000256" key="4">
    <source>
        <dbReference type="PIRSR" id="PIRSR000429-1"/>
    </source>
</evidence>
<dbReference type="EMBL" id="CP019343">
    <property type="protein sequence ID" value="ARN73109.1"/>
    <property type="molecule type" value="Genomic_DNA"/>
</dbReference>